<name>A0AAV2ISR9_KNICA</name>
<protein>
    <submittedName>
        <fullName evidence="2">Uncharacterized protein</fullName>
    </submittedName>
</protein>
<dbReference type="AlphaFoldDB" id="A0AAV2ISR9"/>
<evidence type="ECO:0000256" key="1">
    <source>
        <dbReference type="SAM" id="MobiDB-lite"/>
    </source>
</evidence>
<feature type="compositionally biased region" description="Low complexity" evidence="1">
    <location>
        <begin position="83"/>
        <end position="101"/>
    </location>
</feature>
<dbReference type="EMBL" id="OZ035823">
    <property type="protein sequence ID" value="CAL1567505.1"/>
    <property type="molecule type" value="Genomic_DNA"/>
</dbReference>
<organism evidence="2 3">
    <name type="scientific">Knipowitschia caucasica</name>
    <name type="common">Caucasian dwarf goby</name>
    <name type="synonym">Pomatoschistus caucasicus</name>
    <dbReference type="NCBI Taxonomy" id="637954"/>
    <lineage>
        <taxon>Eukaryota</taxon>
        <taxon>Metazoa</taxon>
        <taxon>Chordata</taxon>
        <taxon>Craniata</taxon>
        <taxon>Vertebrata</taxon>
        <taxon>Euteleostomi</taxon>
        <taxon>Actinopterygii</taxon>
        <taxon>Neopterygii</taxon>
        <taxon>Teleostei</taxon>
        <taxon>Neoteleostei</taxon>
        <taxon>Acanthomorphata</taxon>
        <taxon>Gobiaria</taxon>
        <taxon>Gobiiformes</taxon>
        <taxon>Gobioidei</taxon>
        <taxon>Gobiidae</taxon>
        <taxon>Gobiinae</taxon>
        <taxon>Knipowitschia</taxon>
    </lineage>
</organism>
<keyword evidence="3" id="KW-1185">Reference proteome</keyword>
<gene>
    <name evidence="2" type="ORF">KC01_LOCUS307</name>
</gene>
<evidence type="ECO:0000313" key="2">
    <source>
        <dbReference type="EMBL" id="CAL1567505.1"/>
    </source>
</evidence>
<proteinExistence type="predicted"/>
<dbReference type="Proteomes" id="UP001497482">
    <property type="component" value="Chromosome 1"/>
</dbReference>
<feature type="region of interest" description="Disordered" evidence="1">
    <location>
        <begin position="82"/>
        <end position="102"/>
    </location>
</feature>
<evidence type="ECO:0000313" key="3">
    <source>
        <dbReference type="Proteomes" id="UP001497482"/>
    </source>
</evidence>
<reference evidence="2 3" key="1">
    <citation type="submission" date="2024-04" db="EMBL/GenBank/DDBJ databases">
        <authorList>
            <person name="Waldvogel A.-M."/>
            <person name="Schoenle A."/>
        </authorList>
    </citation>
    <scope>NUCLEOTIDE SEQUENCE [LARGE SCALE GENOMIC DNA]</scope>
</reference>
<sequence length="188" mass="20714">MGNITNHYLLTYSLKKPLLRRDQEQSPEVAQTENEEVPVHTVHNEEDRTTIFEESVGITNENCLTSPFGDLTLRAQETVVNDTVSSTSSESSLSPEPSTEPCRISPSLHKGSYFITNALTQKLIKLAGSKDHRNASLMGVRLHHSIKQQLELDENCQIKLKNLEKVGKAVAKRLSVEYGSAGAVLSAA</sequence>
<accession>A0AAV2ISR9</accession>